<dbReference type="RefSeq" id="WP_167187198.1">
    <property type="nucleotide sequence ID" value="NZ_JAASQL010000002.1"/>
</dbReference>
<reference evidence="7 8" key="1">
    <citation type="submission" date="2020-03" db="EMBL/GenBank/DDBJ databases">
        <title>Genomic Encyclopedia of Type Strains, Phase IV (KMG-IV): sequencing the most valuable type-strain genomes for metagenomic binning, comparative biology and taxonomic classification.</title>
        <authorList>
            <person name="Goeker M."/>
        </authorList>
    </citation>
    <scope>NUCLEOTIDE SEQUENCE [LARGE SCALE GENOMIC DNA]</scope>
    <source>
        <strain evidence="7 8">DSM 101599</strain>
    </source>
</reference>
<name>A0ABX0U921_9FLAO</name>
<dbReference type="CDD" id="cd16144">
    <property type="entry name" value="ARS_like"/>
    <property type="match status" value="1"/>
</dbReference>
<dbReference type="PANTHER" id="PTHR42693:SF53">
    <property type="entry name" value="ENDO-4-O-SULFATASE"/>
    <property type="match status" value="1"/>
</dbReference>
<dbReference type="PANTHER" id="PTHR42693">
    <property type="entry name" value="ARYLSULFATASE FAMILY MEMBER"/>
    <property type="match status" value="1"/>
</dbReference>
<dbReference type="Pfam" id="PF00884">
    <property type="entry name" value="Sulfatase"/>
    <property type="match status" value="1"/>
</dbReference>
<proteinExistence type="inferred from homology"/>
<accession>A0ABX0U921</accession>
<dbReference type="InterPro" id="IPR000917">
    <property type="entry name" value="Sulfatase_N"/>
</dbReference>
<evidence type="ECO:0000256" key="3">
    <source>
        <dbReference type="ARBA" id="ARBA00022801"/>
    </source>
</evidence>
<keyword evidence="3" id="KW-0378">Hydrolase</keyword>
<feature type="domain" description="Sulfatase N-terminal" evidence="6">
    <location>
        <begin position="23"/>
        <end position="338"/>
    </location>
</feature>
<keyword evidence="4" id="KW-0106">Calcium</keyword>
<evidence type="ECO:0000256" key="4">
    <source>
        <dbReference type="ARBA" id="ARBA00022837"/>
    </source>
</evidence>
<keyword evidence="5" id="KW-0732">Signal</keyword>
<evidence type="ECO:0000313" key="8">
    <source>
        <dbReference type="Proteomes" id="UP000745859"/>
    </source>
</evidence>
<dbReference type="InterPro" id="IPR017850">
    <property type="entry name" value="Alkaline_phosphatase_core_sf"/>
</dbReference>
<evidence type="ECO:0000259" key="6">
    <source>
        <dbReference type="Pfam" id="PF00884"/>
    </source>
</evidence>
<dbReference type="InterPro" id="IPR024607">
    <property type="entry name" value="Sulfatase_CS"/>
</dbReference>
<evidence type="ECO:0000256" key="5">
    <source>
        <dbReference type="SAM" id="SignalP"/>
    </source>
</evidence>
<dbReference type="InterPro" id="IPR050738">
    <property type="entry name" value="Sulfatase"/>
</dbReference>
<dbReference type="Gene3D" id="3.40.720.10">
    <property type="entry name" value="Alkaline Phosphatase, subunit A"/>
    <property type="match status" value="1"/>
</dbReference>
<dbReference type="SUPFAM" id="SSF53649">
    <property type="entry name" value="Alkaline phosphatase-like"/>
    <property type="match status" value="1"/>
</dbReference>
<sequence>MKRVLLLVLLVFSQQYFFAQKKPNIVLLFADDAGYIDFGFQGSKVMKTPNLDKLAKSGVVFTQGYVSDPTCGPSRAGLMTGKYQARFGYEEINVPGYMSSHSALKGDEMGLPLDQKTIGNYLQAQGYKTAAYGKWHLGNADRFHPLNRGFDEFYGFRGGARSYFAYKNPKGDHKMETNFGIYEEPDHYATDVFAEKAIDFIERNKEEPFFIYLSFNAVHTPMEATEEDLAKFPHLTGKKQQLAAMTLALDRACGTVLNKLKELKLDKNTIVVFTNDNGGPSDKNASINKPLSGTKSNHLEGGIRVPFVMSWPAKIKCKSTYDYPVITLDLLPTFYAASGGDESQLTDVNGVNIVPFVTGEKEKRPHDVLYWKKETRAVIREGDYKLIRFPDRQAELYHIPNDVSERYNLANKYPEKVQSMYQKLFDWEMTLERPLWLLKRKYEQYDINRMNKYRKGWELVKE</sequence>
<keyword evidence="2" id="KW-0479">Metal-binding</keyword>
<dbReference type="EMBL" id="JAASQL010000002">
    <property type="protein sequence ID" value="NIJ45328.1"/>
    <property type="molecule type" value="Genomic_DNA"/>
</dbReference>
<keyword evidence="8" id="KW-1185">Reference proteome</keyword>
<gene>
    <name evidence="7" type="ORF">FHR24_001796</name>
</gene>
<evidence type="ECO:0000256" key="1">
    <source>
        <dbReference type="ARBA" id="ARBA00008779"/>
    </source>
</evidence>
<organism evidence="7 8">
    <name type="scientific">Wenyingzhuangia heitensis</name>
    <dbReference type="NCBI Taxonomy" id="1487859"/>
    <lineage>
        <taxon>Bacteria</taxon>
        <taxon>Pseudomonadati</taxon>
        <taxon>Bacteroidota</taxon>
        <taxon>Flavobacteriia</taxon>
        <taxon>Flavobacteriales</taxon>
        <taxon>Flavobacteriaceae</taxon>
        <taxon>Wenyingzhuangia</taxon>
    </lineage>
</organism>
<comment type="similarity">
    <text evidence="1">Belongs to the sulfatase family.</text>
</comment>
<comment type="caution">
    <text evidence="7">The sequence shown here is derived from an EMBL/GenBank/DDBJ whole genome shotgun (WGS) entry which is preliminary data.</text>
</comment>
<evidence type="ECO:0000313" key="7">
    <source>
        <dbReference type="EMBL" id="NIJ45328.1"/>
    </source>
</evidence>
<feature type="chain" id="PRO_5046875683" evidence="5">
    <location>
        <begin position="20"/>
        <end position="462"/>
    </location>
</feature>
<dbReference type="Gene3D" id="3.30.1120.10">
    <property type="match status" value="1"/>
</dbReference>
<protein>
    <submittedName>
        <fullName evidence="7">Arylsulfatase A-like enzyme</fullName>
    </submittedName>
</protein>
<dbReference type="PROSITE" id="PS00523">
    <property type="entry name" value="SULFATASE_1"/>
    <property type="match status" value="1"/>
</dbReference>
<dbReference type="Proteomes" id="UP000745859">
    <property type="component" value="Unassembled WGS sequence"/>
</dbReference>
<evidence type="ECO:0000256" key="2">
    <source>
        <dbReference type="ARBA" id="ARBA00022723"/>
    </source>
</evidence>
<feature type="signal peptide" evidence="5">
    <location>
        <begin position="1"/>
        <end position="19"/>
    </location>
</feature>